<reference evidence="3" key="1">
    <citation type="submission" date="2016-06" db="UniProtKB">
        <authorList>
            <consortium name="WormBaseParasite"/>
        </authorList>
    </citation>
    <scope>IDENTIFICATION</scope>
</reference>
<protein>
    <submittedName>
        <fullName evidence="3">Chromo domain-containing protein</fullName>
    </submittedName>
</protein>
<gene>
    <name evidence="1" type="ORF">GPUH_LOCUS26336</name>
</gene>
<keyword evidence="2" id="KW-1185">Reference proteome</keyword>
<reference evidence="1 2" key="2">
    <citation type="submission" date="2018-11" db="EMBL/GenBank/DDBJ databases">
        <authorList>
            <consortium name="Pathogen Informatics"/>
        </authorList>
    </citation>
    <scope>NUCLEOTIDE SEQUENCE [LARGE SCALE GENOMIC DNA]</scope>
</reference>
<accession>A0A183EZE7</accession>
<sequence>MSWKIRWEDLNGDEVRKDKKKSKRPRRLHGFSFESEALLRSNSRRSSNTSEKVRV</sequence>
<dbReference type="WBParaSite" id="GPUH_0002636801-mRNA-1">
    <property type="protein sequence ID" value="GPUH_0002636801-mRNA-1"/>
    <property type="gene ID" value="GPUH_0002636801"/>
</dbReference>
<dbReference type="EMBL" id="UYRT01110085">
    <property type="protein sequence ID" value="VDN45408.1"/>
    <property type="molecule type" value="Genomic_DNA"/>
</dbReference>
<evidence type="ECO:0000313" key="2">
    <source>
        <dbReference type="Proteomes" id="UP000271098"/>
    </source>
</evidence>
<proteinExistence type="predicted"/>
<organism evidence="3">
    <name type="scientific">Gongylonema pulchrum</name>
    <dbReference type="NCBI Taxonomy" id="637853"/>
    <lineage>
        <taxon>Eukaryota</taxon>
        <taxon>Metazoa</taxon>
        <taxon>Ecdysozoa</taxon>
        <taxon>Nematoda</taxon>
        <taxon>Chromadorea</taxon>
        <taxon>Rhabditida</taxon>
        <taxon>Spirurina</taxon>
        <taxon>Spiruromorpha</taxon>
        <taxon>Spiruroidea</taxon>
        <taxon>Gongylonematidae</taxon>
        <taxon>Gongylonema</taxon>
    </lineage>
</organism>
<name>A0A183EZE7_9BILA</name>
<dbReference type="Proteomes" id="UP000271098">
    <property type="component" value="Unassembled WGS sequence"/>
</dbReference>
<evidence type="ECO:0000313" key="3">
    <source>
        <dbReference type="WBParaSite" id="GPUH_0002636801-mRNA-1"/>
    </source>
</evidence>
<evidence type="ECO:0000313" key="1">
    <source>
        <dbReference type="EMBL" id="VDN45408.1"/>
    </source>
</evidence>
<dbReference type="AlphaFoldDB" id="A0A183EZE7"/>